<dbReference type="Proteomes" id="UP000222542">
    <property type="component" value="Unassembled WGS sequence"/>
</dbReference>
<dbReference type="PANTHER" id="PTHR47926">
    <property type="entry name" value="PENTATRICOPEPTIDE REPEAT-CONTAINING PROTEIN"/>
    <property type="match status" value="1"/>
</dbReference>
<reference evidence="3 4" key="2">
    <citation type="journal article" date="2017" name="Genome Biol.">
        <title>New reference genome sequences of hot pepper reveal the massive evolution of plant disease-resistance genes by retroduplication.</title>
        <authorList>
            <person name="Kim S."/>
            <person name="Park J."/>
            <person name="Yeom S.I."/>
            <person name="Kim Y.M."/>
            <person name="Seo E."/>
            <person name="Kim K.T."/>
            <person name="Kim M.S."/>
            <person name="Lee J.M."/>
            <person name="Cheong K."/>
            <person name="Shin H.S."/>
            <person name="Kim S.B."/>
            <person name="Han K."/>
            <person name="Lee J."/>
            <person name="Park M."/>
            <person name="Lee H.A."/>
            <person name="Lee H.Y."/>
            <person name="Lee Y."/>
            <person name="Oh S."/>
            <person name="Lee J.H."/>
            <person name="Choi E."/>
            <person name="Choi E."/>
            <person name="Lee S.E."/>
            <person name="Jeon J."/>
            <person name="Kim H."/>
            <person name="Choi G."/>
            <person name="Song H."/>
            <person name="Lee J."/>
            <person name="Lee S.C."/>
            <person name="Kwon J.K."/>
            <person name="Lee H.Y."/>
            <person name="Koo N."/>
            <person name="Hong Y."/>
            <person name="Kim R.W."/>
            <person name="Kang W.H."/>
            <person name="Huh J.H."/>
            <person name="Kang B.C."/>
            <person name="Yang T.J."/>
            <person name="Lee Y.H."/>
            <person name="Bennetzen J.L."/>
            <person name="Choi D."/>
        </authorList>
    </citation>
    <scope>NUCLEOTIDE SEQUENCE [LARGE SCALE GENOMIC DNA]</scope>
    <source>
        <strain evidence="4">cv. CM334</strain>
    </source>
</reference>
<dbReference type="InterPro" id="IPR011990">
    <property type="entry name" value="TPR-like_helical_dom_sf"/>
</dbReference>
<feature type="transmembrane region" description="Helical" evidence="2">
    <location>
        <begin position="31"/>
        <end position="50"/>
    </location>
</feature>
<evidence type="ECO:0000313" key="3">
    <source>
        <dbReference type="EMBL" id="PHT94369.1"/>
    </source>
</evidence>
<dbReference type="InterPro" id="IPR046960">
    <property type="entry name" value="PPR_At4g14850-like_plant"/>
</dbReference>
<dbReference type="InterPro" id="IPR002885">
    <property type="entry name" value="PPR_rpt"/>
</dbReference>
<dbReference type="GO" id="GO:0003723">
    <property type="term" value="F:RNA binding"/>
    <property type="evidence" value="ECO:0007669"/>
    <property type="project" value="InterPro"/>
</dbReference>
<evidence type="ECO:0008006" key="5">
    <source>
        <dbReference type="Google" id="ProtNLM"/>
    </source>
</evidence>
<dbReference type="AlphaFoldDB" id="A0A2G3AJG9"/>
<name>A0A2G3AJG9_CAPAN</name>
<keyword evidence="2" id="KW-0812">Transmembrane</keyword>
<dbReference type="STRING" id="4072.A0A2G3AJG9"/>
<feature type="transmembrane region" description="Helical" evidence="2">
    <location>
        <begin position="95"/>
        <end position="115"/>
    </location>
</feature>
<comment type="caution">
    <text evidence="3">The sequence shown here is derived from an EMBL/GenBank/DDBJ whole genome shotgun (WGS) entry which is preliminary data.</text>
</comment>
<gene>
    <name evidence="3" type="ORF">T459_02251</name>
</gene>
<feature type="transmembrane region" description="Helical" evidence="2">
    <location>
        <begin position="70"/>
        <end position="88"/>
    </location>
</feature>
<dbReference type="Gramene" id="PHT94369">
    <property type="protein sequence ID" value="PHT94369"/>
    <property type="gene ID" value="T459_02251"/>
</dbReference>
<organism evidence="3 4">
    <name type="scientific">Capsicum annuum</name>
    <name type="common">Capsicum pepper</name>
    <dbReference type="NCBI Taxonomy" id="4072"/>
    <lineage>
        <taxon>Eukaryota</taxon>
        <taxon>Viridiplantae</taxon>
        <taxon>Streptophyta</taxon>
        <taxon>Embryophyta</taxon>
        <taxon>Tracheophyta</taxon>
        <taxon>Spermatophyta</taxon>
        <taxon>Magnoliopsida</taxon>
        <taxon>eudicotyledons</taxon>
        <taxon>Gunneridae</taxon>
        <taxon>Pentapetalae</taxon>
        <taxon>asterids</taxon>
        <taxon>lamiids</taxon>
        <taxon>Solanales</taxon>
        <taxon>Solanaceae</taxon>
        <taxon>Solanoideae</taxon>
        <taxon>Capsiceae</taxon>
        <taxon>Capsicum</taxon>
    </lineage>
</organism>
<dbReference type="Pfam" id="PF01535">
    <property type="entry name" value="PPR"/>
    <property type="match status" value="1"/>
</dbReference>
<reference evidence="3 4" key="1">
    <citation type="journal article" date="2014" name="Nat. Genet.">
        <title>Genome sequence of the hot pepper provides insights into the evolution of pungency in Capsicum species.</title>
        <authorList>
            <person name="Kim S."/>
            <person name="Park M."/>
            <person name="Yeom S.I."/>
            <person name="Kim Y.M."/>
            <person name="Lee J.M."/>
            <person name="Lee H.A."/>
            <person name="Seo E."/>
            <person name="Choi J."/>
            <person name="Cheong K."/>
            <person name="Kim K.T."/>
            <person name="Jung K."/>
            <person name="Lee G.W."/>
            <person name="Oh S.K."/>
            <person name="Bae C."/>
            <person name="Kim S.B."/>
            <person name="Lee H.Y."/>
            <person name="Kim S.Y."/>
            <person name="Kim M.S."/>
            <person name="Kang B.C."/>
            <person name="Jo Y.D."/>
            <person name="Yang H.B."/>
            <person name="Jeong H.J."/>
            <person name="Kang W.H."/>
            <person name="Kwon J.K."/>
            <person name="Shin C."/>
            <person name="Lim J.Y."/>
            <person name="Park J.H."/>
            <person name="Huh J.H."/>
            <person name="Kim J.S."/>
            <person name="Kim B.D."/>
            <person name="Cohen O."/>
            <person name="Paran I."/>
            <person name="Suh M.C."/>
            <person name="Lee S.B."/>
            <person name="Kim Y.K."/>
            <person name="Shin Y."/>
            <person name="Noh S.J."/>
            <person name="Park J."/>
            <person name="Seo Y.S."/>
            <person name="Kwon S.Y."/>
            <person name="Kim H.A."/>
            <person name="Park J.M."/>
            <person name="Kim H.J."/>
            <person name="Choi S.B."/>
            <person name="Bosland P.W."/>
            <person name="Reeves G."/>
            <person name="Jo S.H."/>
            <person name="Lee B.W."/>
            <person name="Cho H.T."/>
            <person name="Choi H.S."/>
            <person name="Lee M.S."/>
            <person name="Yu Y."/>
            <person name="Do Choi Y."/>
            <person name="Park B.S."/>
            <person name="van Deynze A."/>
            <person name="Ashrafi H."/>
            <person name="Hill T."/>
            <person name="Kim W.T."/>
            <person name="Pai H.S."/>
            <person name="Ahn H.K."/>
            <person name="Yeam I."/>
            <person name="Giovannoni J.J."/>
            <person name="Rose J.K."/>
            <person name="Sorensen I."/>
            <person name="Lee S.J."/>
            <person name="Kim R.W."/>
            <person name="Choi I.Y."/>
            <person name="Choi B.S."/>
            <person name="Lim J.S."/>
            <person name="Lee Y.H."/>
            <person name="Choi D."/>
        </authorList>
    </citation>
    <scope>NUCLEOTIDE SEQUENCE [LARGE SCALE GENOMIC DNA]</scope>
    <source>
        <strain evidence="4">cv. CM334</strain>
    </source>
</reference>
<keyword evidence="4" id="KW-1185">Reference proteome</keyword>
<dbReference type="GO" id="GO:0009451">
    <property type="term" value="P:RNA modification"/>
    <property type="evidence" value="ECO:0007669"/>
    <property type="project" value="InterPro"/>
</dbReference>
<keyword evidence="2" id="KW-0472">Membrane</keyword>
<evidence type="ECO:0000256" key="1">
    <source>
        <dbReference type="ARBA" id="ARBA00022737"/>
    </source>
</evidence>
<dbReference type="Gene3D" id="1.25.40.10">
    <property type="entry name" value="Tetratricopeptide repeat domain"/>
    <property type="match status" value="1"/>
</dbReference>
<evidence type="ECO:0000313" key="4">
    <source>
        <dbReference type="Proteomes" id="UP000222542"/>
    </source>
</evidence>
<keyword evidence="1" id="KW-0677">Repeat</keyword>
<protein>
    <recommendedName>
        <fullName evidence="5">Pentatricopeptide repeat-containing protein</fullName>
    </recommendedName>
</protein>
<sequence length="116" mass="13177">MIRAYSKSSTELESLNLLNQLRKIGLEPDKFTFPVVLKVCGHFLMIGTGGSLHSMAFKSGFSSDLHVNNSLFRIYAGFGAISFARLVFDEMLERDVVSWSSMIAAYVLWYTYLFFQ</sequence>
<keyword evidence="2" id="KW-1133">Transmembrane helix</keyword>
<evidence type="ECO:0000256" key="2">
    <source>
        <dbReference type="SAM" id="Phobius"/>
    </source>
</evidence>
<dbReference type="OMA" id="IIRVHTI"/>
<proteinExistence type="predicted"/>
<dbReference type="EMBL" id="AYRZ02000001">
    <property type="protein sequence ID" value="PHT94369.1"/>
    <property type="molecule type" value="Genomic_DNA"/>
</dbReference>
<accession>A0A2G3AJG9</accession>